<feature type="non-terminal residue" evidence="2">
    <location>
        <position position="1"/>
    </location>
</feature>
<feature type="region of interest" description="Disordered" evidence="1">
    <location>
        <begin position="73"/>
        <end position="96"/>
    </location>
</feature>
<reference evidence="2" key="1">
    <citation type="submission" date="2004-12" db="EMBL/GenBank/DDBJ databases">
        <authorList>
            <person name="Hoek A.V."/>
        </authorList>
    </citation>
    <scope>NUCLEOTIDE SEQUENCE</scope>
</reference>
<keyword evidence="2" id="KW-0687">Ribonucleoprotein</keyword>
<protein>
    <submittedName>
        <fullName evidence="2">Ribosomal protein L20</fullName>
    </submittedName>
</protein>
<dbReference type="AlphaFoldDB" id="I7HIK7"/>
<reference evidence="2" key="2">
    <citation type="journal article" date="2005" name="Nature">
        <title>An anaerobic mitochondrion that produces hydrogen.</title>
        <authorList>
            <person name="Boxma B."/>
            <person name="de Graaf R.M."/>
            <person name="van der Staay G.W.M."/>
            <person name="van Alen T.A."/>
            <person name="Ricard G."/>
            <person name="Gabaldon T."/>
            <person name="van Hoek A.H.A.M."/>
            <person name="Moon-van der Staay S.Y."/>
            <person name="Koopman W.J.H."/>
            <person name="van Hellemond J.J."/>
            <person name="Tielens A.G.M."/>
            <person name="Friedrich T."/>
            <person name="Veenhuis M."/>
            <person name="Huynen M.A."/>
            <person name="Hackstein J.H.P."/>
        </authorList>
    </citation>
    <scope>NUCLEOTIDE SEQUENCE</scope>
</reference>
<feature type="non-terminal residue" evidence="2">
    <location>
        <position position="96"/>
    </location>
</feature>
<dbReference type="GO" id="GO:0005840">
    <property type="term" value="C:ribosome"/>
    <property type="evidence" value="ECO:0007669"/>
    <property type="project" value="UniProtKB-KW"/>
</dbReference>
<name>I7HIK7_NYCOV</name>
<sequence>GSQTGQGVSGPRQELLLAGHRAPAQVFATGVPRTQAQKTERASRVDHKDQLGACGAVRAVQPVCVRTERVLQRGAEPQDSRGAGGERAVLLPRRGQ</sequence>
<dbReference type="EMBL" id="AJ871314">
    <property type="protein sequence ID" value="CAI51687.2"/>
    <property type="molecule type" value="Genomic_DNA"/>
</dbReference>
<organism evidence="2">
    <name type="scientific">Nyctotherus ovalis</name>
    <name type="common">Ciliate protozoan</name>
    <dbReference type="NCBI Taxonomy" id="70075"/>
    <lineage>
        <taxon>Eukaryota</taxon>
        <taxon>Sar</taxon>
        <taxon>Alveolata</taxon>
        <taxon>Ciliophora</taxon>
        <taxon>Intramacronucleata</taxon>
        <taxon>Armophorea</taxon>
        <taxon>Clevelandellida</taxon>
        <taxon>Nyctotheridae</taxon>
        <taxon>Nyctotherus</taxon>
    </lineage>
</organism>
<keyword evidence="2" id="KW-0689">Ribosomal protein</keyword>
<evidence type="ECO:0000313" key="2">
    <source>
        <dbReference type="EMBL" id="CAI51687.2"/>
    </source>
</evidence>
<proteinExistence type="predicted"/>
<accession>I7HIK7</accession>
<evidence type="ECO:0000256" key="1">
    <source>
        <dbReference type="SAM" id="MobiDB-lite"/>
    </source>
</evidence>